<proteinExistence type="predicted"/>
<dbReference type="EMBL" id="CCRH01000037">
    <property type="protein sequence ID" value="CDZ41605.1"/>
    <property type="molecule type" value="Genomic_DNA"/>
</dbReference>
<feature type="region of interest" description="Disordered" evidence="1">
    <location>
        <begin position="171"/>
        <end position="221"/>
    </location>
</feature>
<evidence type="ECO:0000256" key="1">
    <source>
        <dbReference type="SAM" id="MobiDB-lite"/>
    </source>
</evidence>
<dbReference type="Proteomes" id="UP000046176">
    <property type="component" value="Unassembled WGS sequence"/>
</dbReference>
<dbReference type="RefSeq" id="WP_052754831.1">
    <property type="nucleotide sequence ID" value="NZ_CCRH01000037.1"/>
</dbReference>
<accession>A0A0T7G2Q5</accession>
<name>A0A0T7G2Q5_NEOGA</name>
<gene>
    <name evidence="2" type="ORF">NGAL_HAMBI1145_59760</name>
</gene>
<protein>
    <submittedName>
        <fullName evidence="2">Hypothethical protein</fullName>
    </submittedName>
</protein>
<sequence length="221" mass="24537">MAKDGSVIAKKQLLQREQLWPGAEPWLWQRKLNKGFATIPKTMPIILQIMDDLSNGKPLSSTYLGLWCETWDNSMVNVSKHQEMAHAAGFTGQRAVYTWSGRMQILQALNFIDIKPGRSGAISHVILWNPHRVIRFHHDKKNPGLVEANYNALLERAIDIGANDMIDQVIVPPTAPPPPQQTIVTPPPPPPSVAIAPPPPPITLEELSQTNTDELTRTGKS</sequence>
<evidence type="ECO:0000313" key="2">
    <source>
        <dbReference type="EMBL" id="CDZ41605.1"/>
    </source>
</evidence>
<feature type="compositionally biased region" description="Pro residues" evidence="1">
    <location>
        <begin position="173"/>
        <end position="202"/>
    </location>
</feature>
<dbReference type="AlphaFoldDB" id="A0A0T7G2Q5"/>
<evidence type="ECO:0000313" key="3">
    <source>
        <dbReference type="Proteomes" id="UP000046176"/>
    </source>
</evidence>
<reference evidence="2 3" key="1">
    <citation type="submission" date="2014-08" db="EMBL/GenBank/DDBJ databases">
        <authorList>
            <person name="Chen Y.-H."/>
        </authorList>
    </citation>
    <scope>NUCLEOTIDE SEQUENCE [LARGE SCALE GENOMIC DNA]</scope>
</reference>
<organism evidence="2 3">
    <name type="scientific">Neorhizobium galegae bv. officinalis</name>
    <dbReference type="NCBI Taxonomy" id="323656"/>
    <lineage>
        <taxon>Bacteria</taxon>
        <taxon>Pseudomonadati</taxon>
        <taxon>Pseudomonadota</taxon>
        <taxon>Alphaproteobacteria</taxon>
        <taxon>Hyphomicrobiales</taxon>
        <taxon>Rhizobiaceae</taxon>
        <taxon>Rhizobium/Agrobacterium group</taxon>
        <taxon>Neorhizobium</taxon>
    </lineage>
</organism>